<accession>A0A8C6AA30</accession>
<reference evidence="1" key="2">
    <citation type="submission" date="2025-09" db="UniProtKB">
        <authorList>
            <consortium name="Ensembl"/>
        </authorList>
    </citation>
    <scope>IDENTIFICATION</scope>
</reference>
<organism evidence="1 2">
    <name type="scientific">Marmota marmota marmota</name>
    <name type="common">Alpine marmot</name>
    <dbReference type="NCBI Taxonomy" id="9994"/>
    <lineage>
        <taxon>Eukaryota</taxon>
        <taxon>Metazoa</taxon>
        <taxon>Chordata</taxon>
        <taxon>Craniata</taxon>
        <taxon>Vertebrata</taxon>
        <taxon>Euteleostomi</taxon>
        <taxon>Mammalia</taxon>
        <taxon>Eutheria</taxon>
        <taxon>Euarchontoglires</taxon>
        <taxon>Glires</taxon>
        <taxon>Rodentia</taxon>
        <taxon>Sciuromorpha</taxon>
        <taxon>Sciuridae</taxon>
        <taxon>Xerinae</taxon>
        <taxon>Marmotini</taxon>
        <taxon>Marmota</taxon>
    </lineage>
</organism>
<proteinExistence type="predicted"/>
<name>A0A8C6AA30_MARMA</name>
<keyword evidence="2" id="KW-1185">Reference proteome</keyword>
<protein>
    <submittedName>
        <fullName evidence="1">Uncharacterized protein</fullName>
    </submittedName>
</protein>
<sequence length="91" mass="10712">SSGYFIHHSSMLLKFYFRQQHRKNSQAIWHIQNDSNHKYLKGYSREEFERNGNATKEDIIQMIIAPETGTSSWNVKWSSHFGKQTISCSKC</sequence>
<dbReference type="Proteomes" id="UP000694407">
    <property type="component" value="Unplaced"/>
</dbReference>
<evidence type="ECO:0000313" key="1">
    <source>
        <dbReference type="Ensembl" id="ENSMMMP00000025208.1"/>
    </source>
</evidence>
<dbReference type="AlphaFoldDB" id="A0A8C6AA30"/>
<dbReference type="Ensembl" id="ENSMMMT00000028532.1">
    <property type="protein sequence ID" value="ENSMMMP00000025208.1"/>
    <property type="gene ID" value="ENSMMMG00000022071.1"/>
</dbReference>
<reference evidence="1" key="1">
    <citation type="submission" date="2025-08" db="UniProtKB">
        <authorList>
            <consortium name="Ensembl"/>
        </authorList>
    </citation>
    <scope>IDENTIFICATION</scope>
</reference>
<evidence type="ECO:0000313" key="2">
    <source>
        <dbReference type="Proteomes" id="UP000694407"/>
    </source>
</evidence>